<feature type="compositionally biased region" description="Low complexity" evidence="1">
    <location>
        <begin position="308"/>
        <end position="319"/>
    </location>
</feature>
<dbReference type="OrthoDB" id="5382952at2759"/>
<feature type="compositionally biased region" description="Low complexity" evidence="1">
    <location>
        <begin position="40"/>
        <end position="64"/>
    </location>
</feature>
<dbReference type="InterPro" id="IPR029063">
    <property type="entry name" value="SAM-dependent_MTases_sf"/>
</dbReference>
<gene>
    <name evidence="2" type="ORF">PV07_10153</name>
</gene>
<feature type="compositionally biased region" description="Basic and acidic residues" evidence="1">
    <location>
        <begin position="320"/>
        <end position="329"/>
    </location>
</feature>
<feature type="compositionally biased region" description="Basic and acidic residues" evidence="1">
    <location>
        <begin position="1400"/>
        <end position="1410"/>
    </location>
</feature>
<evidence type="ECO:0008006" key="4">
    <source>
        <dbReference type="Google" id="ProtNLM"/>
    </source>
</evidence>
<feature type="compositionally biased region" description="Basic residues" evidence="1">
    <location>
        <begin position="701"/>
        <end position="715"/>
    </location>
</feature>
<feature type="compositionally biased region" description="Low complexity" evidence="1">
    <location>
        <begin position="512"/>
        <end position="531"/>
    </location>
</feature>
<evidence type="ECO:0000313" key="2">
    <source>
        <dbReference type="EMBL" id="KIW24440.1"/>
    </source>
</evidence>
<keyword evidence="3" id="KW-1185">Reference proteome</keyword>
<organism evidence="2 3">
    <name type="scientific">Cladophialophora immunda</name>
    <dbReference type="NCBI Taxonomy" id="569365"/>
    <lineage>
        <taxon>Eukaryota</taxon>
        <taxon>Fungi</taxon>
        <taxon>Dikarya</taxon>
        <taxon>Ascomycota</taxon>
        <taxon>Pezizomycotina</taxon>
        <taxon>Eurotiomycetes</taxon>
        <taxon>Chaetothyriomycetidae</taxon>
        <taxon>Chaetothyriales</taxon>
        <taxon>Herpotrichiellaceae</taxon>
        <taxon>Cladophialophora</taxon>
    </lineage>
</organism>
<dbReference type="RefSeq" id="XP_016244656.1">
    <property type="nucleotide sequence ID" value="XM_016397465.1"/>
</dbReference>
<evidence type="ECO:0000256" key="1">
    <source>
        <dbReference type="SAM" id="MobiDB-lite"/>
    </source>
</evidence>
<dbReference type="STRING" id="569365.A0A0D2C1X0"/>
<feature type="compositionally biased region" description="Polar residues" evidence="1">
    <location>
        <begin position="187"/>
        <end position="198"/>
    </location>
</feature>
<dbReference type="SUPFAM" id="SSF53335">
    <property type="entry name" value="S-adenosyl-L-methionine-dependent methyltransferases"/>
    <property type="match status" value="1"/>
</dbReference>
<dbReference type="GeneID" id="27349347"/>
<feature type="compositionally biased region" description="Polar residues" evidence="1">
    <location>
        <begin position="828"/>
        <end position="844"/>
    </location>
</feature>
<reference evidence="2 3" key="1">
    <citation type="submission" date="2015-01" db="EMBL/GenBank/DDBJ databases">
        <title>The Genome Sequence of Cladophialophora immunda CBS83496.</title>
        <authorList>
            <consortium name="The Broad Institute Genomics Platform"/>
            <person name="Cuomo C."/>
            <person name="de Hoog S."/>
            <person name="Gorbushina A."/>
            <person name="Stielow B."/>
            <person name="Teixiera M."/>
            <person name="Abouelleil A."/>
            <person name="Chapman S.B."/>
            <person name="Priest M."/>
            <person name="Young S.K."/>
            <person name="Wortman J."/>
            <person name="Nusbaum C."/>
            <person name="Birren B."/>
        </authorList>
    </citation>
    <scope>NUCLEOTIDE SEQUENCE [LARGE SCALE GENOMIC DNA]</scope>
    <source>
        <strain evidence="2 3">CBS 83496</strain>
    </source>
</reference>
<feature type="compositionally biased region" description="Polar residues" evidence="1">
    <location>
        <begin position="1"/>
        <end position="14"/>
    </location>
</feature>
<protein>
    <recommendedName>
        <fullName evidence="4">Methyltransferase type 11 domain-containing protein</fullName>
    </recommendedName>
</protein>
<feature type="region of interest" description="Disordered" evidence="1">
    <location>
        <begin position="1378"/>
        <end position="1424"/>
    </location>
</feature>
<feature type="compositionally biased region" description="Polar residues" evidence="1">
    <location>
        <begin position="609"/>
        <end position="620"/>
    </location>
</feature>
<feature type="compositionally biased region" description="Basic and acidic residues" evidence="1">
    <location>
        <begin position="409"/>
        <end position="419"/>
    </location>
</feature>
<dbReference type="HOGENOM" id="CLU_002714_1_0_1"/>
<feature type="compositionally biased region" description="Polar residues" evidence="1">
    <location>
        <begin position="1127"/>
        <end position="1146"/>
    </location>
</feature>
<feature type="region of interest" description="Disordered" evidence="1">
    <location>
        <begin position="1004"/>
        <end position="1038"/>
    </location>
</feature>
<dbReference type="Proteomes" id="UP000054466">
    <property type="component" value="Unassembled WGS sequence"/>
</dbReference>
<accession>A0A0D2C1X0</accession>
<feature type="compositionally biased region" description="Polar residues" evidence="1">
    <location>
        <begin position="81"/>
        <end position="112"/>
    </location>
</feature>
<feature type="region of interest" description="Disordered" evidence="1">
    <location>
        <begin position="609"/>
        <end position="641"/>
    </location>
</feature>
<feature type="compositionally biased region" description="Polar residues" evidence="1">
    <location>
        <begin position="668"/>
        <end position="679"/>
    </location>
</feature>
<dbReference type="EMBL" id="KN847045">
    <property type="protein sequence ID" value="KIW24440.1"/>
    <property type="molecule type" value="Genomic_DNA"/>
</dbReference>
<feature type="region of interest" description="Disordered" evidence="1">
    <location>
        <begin position="1"/>
        <end position="114"/>
    </location>
</feature>
<name>A0A0D2C1X0_9EURO</name>
<feature type="region of interest" description="Disordered" evidence="1">
    <location>
        <begin position="187"/>
        <end position="580"/>
    </location>
</feature>
<feature type="compositionally biased region" description="Low complexity" evidence="1">
    <location>
        <begin position="1382"/>
        <end position="1399"/>
    </location>
</feature>
<feature type="compositionally biased region" description="Polar residues" evidence="1">
    <location>
        <begin position="240"/>
        <end position="252"/>
    </location>
</feature>
<dbReference type="VEuPathDB" id="FungiDB:PV07_10153"/>
<feature type="compositionally biased region" description="Polar residues" evidence="1">
    <location>
        <begin position="869"/>
        <end position="892"/>
    </location>
</feature>
<proteinExistence type="predicted"/>
<feature type="region of interest" description="Disordered" evidence="1">
    <location>
        <begin position="1119"/>
        <end position="1156"/>
    </location>
</feature>
<feature type="compositionally biased region" description="Low complexity" evidence="1">
    <location>
        <begin position="680"/>
        <end position="690"/>
    </location>
</feature>
<evidence type="ECO:0000313" key="3">
    <source>
        <dbReference type="Proteomes" id="UP000054466"/>
    </source>
</evidence>
<feature type="compositionally biased region" description="Low complexity" evidence="1">
    <location>
        <begin position="199"/>
        <end position="234"/>
    </location>
</feature>
<sequence length="1539" mass="167481">MSHRNPTYDTQHGVSRNRDATVPRTTRTTGSRHGARQFDSTRPTPSARPASRSPPSMREAPASPGEKSGQRPTAIPRPATRNPSQRSIATAKNTTASVGMSKPTARSDSMSQEVPLLMESYPGSRRRDEASSNRRLAYPLGLSTDAQSSLDVDQDAIFGIVMPRANTSIRTGELPPRLIPELQALAASSTRQPQTLNKSASSISSPSTRFSSSPSPWSVSTTTTTPTSWSSASPGIVQQVPVTGSAKRSQTVPLPVGKREKPPKMPALPESLPAVASEWPASSKESVKSSGRRRTPLNTPAPTPPPRSSSAKHSLSRSSSKSDRQRIRPEQQPTPSSSDLERSPLAARGHPDLGNVGESLQHRTLVRAHANLQQSLRDTPPGATIQAADAFDDQRTGALDSYRSGSSRRHPESSRRNLDTRPQPADIPPVQERVAPMAARPKTPRDTEVATQSSPGRTGKFSRFGLFGRRTKSPAADVEKSPRKLQRKGPAAGTGHEGYGKYGRRGRKTSEESGSARGSESERSVSSTRRVPIFSSKGKESRSSSRHNRSSQSDLDEFAASRMRPIPIIGGSGSSMKSNSGTRLDVFESSSVPLGFGVEPWQIASQSQTSIGQQSVQDSPQIARDRVSSQGSVPTLAIRRSQRFGNDAESFSLPTPIRTEGLSAPMYINSQDDSRSSAFPNSTPSTTTDPSRGDAALQKPKDKKSRKLRWNIFRRKGPEPEPERPIGASSSSPEEMPVSISSIPVSRPMPYYAVMDSESEVNPPEYVGDYLAQVVDSPAVSPLIGGYEPDFAEDEVQPPMHEDNVFLPTAPISPPQSFARSPPAVPLRSQTENASVQIDEQPQKQPRLIRVGRIPPVVPRSERQHKPSRTSFSQPFVRNPTSENPYAQSDPSESALPMPLQISTDVLPSRPFATVDSAKPASAPTLGETEFLRFPSRQPSEVSASSSSEGVLSILGPPLLPGSGVSARPPLAEDVYLTGSPSLDEVWNEYDDFIDHVMSPSRSRKSVKALAQRGKPGPPRLETLPQFARSDQQPDEEQPDLILSEFPTPGMKRPVFAQTLATSATPPVVFPPPTMPEPIVGEDIRLRRSRIVSALHPSSDPASPFSIRDILSEYENHARHSTKLSDRLSTSTANRSLERLTTTSSAPEMPPESTHQENVTLLDVVERGKDPVGQSELHYASLMVSKWLSFGRVLFSPGHDNILKSPVRHILVIDGLGNEDWSIYCAVTYEPQKAYVHDLKEKATTKGTKTSKHSQHAPDNHRRAEVSSFYEKFPFPQDFFSVVVLRFPPAMAEAKMKNIVSECKRVLQPGGYLELMLLDLDIVNMGVQTRRAVRELKYRMTTADKQISLRPIIDNVQSVLGSRGFTNISRCVVGVPVAGRPSGSSDSSSSSRSSRGSDGFSKRGSGDTRPGDASPRMTFGQGRRGANLSLNDLLSDRSDNADLRIGKIVSRTARTWWQHCFEASVISDGNLARSIFADRNVLGECKGRGSSFKMLIAYAQRPIVESSRRRTMSEPVVPTLATAGGKIQHQPSSRNPRTA</sequence>
<feature type="region of interest" description="Disordered" evidence="1">
    <location>
        <begin position="801"/>
        <end position="897"/>
    </location>
</feature>
<feature type="region of interest" description="Disordered" evidence="1">
    <location>
        <begin position="667"/>
        <end position="740"/>
    </location>
</feature>